<reference evidence="2" key="3">
    <citation type="submission" date="2015-04" db="UniProtKB">
        <authorList>
            <consortium name="EnsemblPlants"/>
        </authorList>
    </citation>
    <scope>IDENTIFICATION</scope>
    <source>
        <strain evidence="2">cv. Jemalong A17</strain>
    </source>
</reference>
<dbReference type="EnsemblPlants" id="KEH41162">
    <property type="protein sequence ID" value="KEH41162"/>
    <property type="gene ID" value="MTR_1g045467"/>
</dbReference>
<proteinExistence type="predicted"/>
<gene>
    <name evidence="1" type="ordered locus">MTR_1g045467</name>
</gene>
<accession>A0A072VH63</accession>
<evidence type="ECO:0000313" key="1">
    <source>
        <dbReference type="EMBL" id="KEH41162.1"/>
    </source>
</evidence>
<keyword evidence="3" id="KW-1185">Reference proteome</keyword>
<organism evidence="1 3">
    <name type="scientific">Medicago truncatula</name>
    <name type="common">Barrel medic</name>
    <name type="synonym">Medicago tribuloides</name>
    <dbReference type="NCBI Taxonomy" id="3880"/>
    <lineage>
        <taxon>Eukaryota</taxon>
        <taxon>Viridiplantae</taxon>
        <taxon>Streptophyta</taxon>
        <taxon>Embryophyta</taxon>
        <taxon>Tracheophyta</taxon>
        <taxon>Spermatophyta</taxon>
        <taxon>Magnoliopsida</taxon>
        <taxon>eudicotyledons</taxon>
        <taxon>Gunneridae</taxon>
        <taxon>Pentapetalae</taxon>
        <taxon>rosids</taxon>
        <taxon>fabids</taxon>
        <taxon>Fabales</taxon>
        <taxon>Fabaceae</taxon>
        <taxon>Papilionoideae</taxon>
        <taxon>50 kb inversion clade</taxon>
        <taxon>NPAAA clade</taxon>
        <taxon>Hologalegina</taxon>
        <taxon>IRL clade</taxon>
        <taxon>Trifolieae</taxon>
        <taxon>Medicago</taxon>
    </lineage>
</organism>
<name>A0A072VH63_MEDTR</name>
<dbReference type="AlphaFoldDB" id="A0A072VH63"/>
<reference evidence="1 3" key="2">
    <citation type="journal article" date="2014" name="BMC Genomics">
        <title>An improved genome release (version Mt4.0) for the model legume Medicago truncatula.</title>
        <authorList>
            <person name="Tang H."/>
            <person name="Krishnakumar V."/>
            <person name="Bidwell S."/>
            <person name="Rosen B."/>
            <person name="Chan A."/>
            <person name="Zhou S."/>
            <person name="Gentzbittel L."/>
            <person name="Childs K.L."/>
            <person name="Yandell M."/>
            <person name="Gundlach H."/>
            <person name="Mayer K.F."/>
            <person name="Schwartz D.C."/>
            <person name="Town C.D."/>
        </authorList>
    </citation>
    <scope>GENOME REANNOTATION</scope>
    <source>
        <strain evidence="1">A17</strain>
        <strain evidence="2 3">cv. Jemalong A17</strain>
    </source>
</reference>
<dbReference type="EMBL" id="CM001217">
    <property type="protein sequence ID" value="KEH41162.1"/>
    <property type="molecule type" value="Genomic_DNA"/>
</dbReference>
<evidence type="ECO:0000313" key="2">
    <source>
        <dbReference type="EnsemblPlants" id="KEH41162"/>
    </source>
</evidence>
<sequence>MSEKFNTTFKLFKLKFLAQVSLKVAHKHLEFLKLPQTTINYCSLLKGYAIGKQGTGRAKAVGIENLTIMSRYRLKGSPQAGKGGMIRL</sequence>
<evidence type="ECO:0000313" key="3">
    <source>
        <dbReference type="Proteomes" id="UP000002051"/>
    </source>
</evidence>
<reference evidence="1 3" key="1">
    <citation type="journal article" date="2011" name="Nature">
        <title>The Medicago genome provides insight into the evolution of rhizobial symbioses.</title>
        <authorList>
            <person name="Young N.D."/>
            <person name="Debelle F."/>
            <person name="Oldroyd G.E."/>
            <person name="Geurts R."/>
            <person name="Cannon S.B."/>
            <person name="Udvardi M.K."/>
            <person name="Benedito V.A."/>
            <person name="Mayer K.F."/>
            <person name="Gouzy J."/>
            <person name="Schoof H."/>
            <person name="Van de Peer Y."/>
            <person name="Proost S."/>
            <person name="Cook D.R."/>
            <person name="Meyers B.C."/>
            <person name="Spannagl M."/>
            <person name="Cheung F."/>
            <person name="De Mita S."/>
            <person name="Krishnakumar V."/>
            <person name="Gundlach H."/>
            <person name="Zhou S."/>
            <person name="Mudge J."/>
            <person name="Bharti A.K."/>
            <person name="Murray J.D."/>
            <person name="Naoumkina M.A."/>
            <person name="Rosen B."/>
            <person name="Silverstein K.A."/>
            <person name="Tang H."/>
            <person name="Rombauts S."/>
            <person name="Zhao P.X."/>
            <person name="Zhou P."/>
            <person name="Barbe V."/>
            <person name="Bardou P."/>
            <person name="Bechner M."/>
            <person name="Bellec A."/>
            <person name="Berger A."/>
            <person name="Berges H."/>
            <person name="Bidwell S."/>
            <person name="Bisseling T."/>
            <person name="Choisne N."/>
            <person name="Couloux A."/>
            <person name="Denny R."/>
            <person name="Deshpande S."/>
            <person name="Dai X."/>
            <person name="Doyle J.J."/>
            <person name="Dudez A.M."/>
            <person name="Farmer A.D."/>
            <person name="Fouteau S."/>
            <person name="Franken C."/>
            <person name="Gibelin C."/>
            <person name="Gish J."/>
            <person name="Goldstein S."/>
            <person name="Gonzalez A.J."/>
            <person name="Green P.J."/>
            <person name="Hallab A."/>
            <person name="Hartog M."/>
            <person name="Hua A."/>
            <person name="Humphray S.J."/>
            <person name="Jeong D.H."/>
            <person name="Jing Y."/>
            <person name="Jocker A."/>
            <person name="Kenton S.M."/>
            <person name="Kim D.J."/>
            <person name="Klee K."/>
            <person name="Lai H."/>
            <person name="Lang C."/>
            <person name="Lin S."/>
            <person name="Macmil S.L."/>
            <person name="Magdelenat G."/>
            <person name="Matthews L."/>
            <person name="McCorrison J."/>
            <person name="Monaghan E.L."/>
            <person name="Mun J.H."/>
            <person name="Najar F.Z."/>
            <person name="Nicholson C."/>
            <person name="Noirot C."/>
            <person name="O'Bleness M."/>
            <person name="Paule C.R."/>
            <person name="Poulain J."/>
            <person name="Prion F."/>
            <person name="Qin B."/>
            <person name="Qu C."/>
            <person name="Retzel E.F."/>
            <person name="Riddle C."/>
            <person name="Sallet E."/>
            <person name="Samain S."/>
            <person name="Samson N."/>
            <person name="Sanders I."/>
            <person name="Saurat O."/>
            <person name="Scarpelli C."/>
            <person name="Schiex T."/>
            <person name="Segurens B."/>
            <person name="Severin A.J."/>
            <person name="Sherrier D.J."/>
            <person name="Shi R."/>
            <person name="Sims S."/>
            <person name="Singer S.R."/>
            <person name="Sinharoy S."/>
            <person name="Sterck L."/>
            <person name="Viollet A."/>
            <person name="Wang B.B."/>
            <person name="Wang K."/>
            <person name="Wang M."/>
            <person name="Wang X."/>
            <person name="Warfsmann J."/>
            <person name="Weissenbach J."/>
            <person name="White D.D."/>
            <person name="White J.D."/>
            <person name="Wiley G.B."/>
            <person name="Wincker P."/>
            <person name="Xing Y."/>
            <person name="Yang L."/>
            <person name="Yao Z."/>
            <person name="Ying F."/>
            <person name="Zhai J."/>
            <person name="Zhou L."/>
            <person name="Zuber A."/>
            <person name="Denarie J."/>
            <person name="Dixon R.A."/>
            <person name="May G.D."/>
            <person name="Schwartz D.C."/>
            <person name="Rogers J."/>
            <person name="Quetier F."/>
            <person name="Town C.D."/>
            <person name="Roe B.A."/>
        </authorList>
    </citation>
    <scope>NUCLEOTIDE SEQUENCE [LARGE SCALE GENOMIC DNA]</scope>
    <source>
        <strain evidence="1">A17</strain>
        <strain evidence="2 3">cv. Jemalong A17</strain>
    </source>
</reference>
<dbReference type="Proteomes" id="UP000002051">
    <property type="component" value="Unassembled WGS sequence"/>
</dbReference>
<dbReference type="HOGENOM" id="CLU_2472409_0_0_1"/>
<protein>
    <submittedName>
        <fullName evidence="1 2">Uncharacterized protein</fullName>
    </submittedName>
</protein>